<dbReference type="AlphaFoldDB" id="A0AAE0P025"/>
<reference evidence="6" key="2">
    <citation type="submission" date="2023-06" db="EMBL/GenBank/DDBJ databases">
        <authorList>
            <consortium name="Lawrence Berkeley National Laboratory"/>
            <person name="Haridas S."/>
            <person name="Hensen N."/>
            <person name="Bonometti L."/>
            <person name="Westerberg I."/>
            <person name="Brannstrom I.O."/>
            <person name="Guillou S."/>
            <person name="Cros-Aarteil S."/>
            <person name="Calhoun S."/>
            <person name="Kuo A."/>
            <person name="Mondo S."/>
            <person name="Pangilinan J."/>
            <person name="Riley R."/>
            <person name="LaButti K."/>
            <person name="Andreopoulos B."/>
            <person name="Lipzen A."/>
            <person name="Chen C."/>
            <person name="Yanf M."/>
            <person name="Daum C."/>
            <person name="Ng V."/>
            <person name="Clum A."/>
            <person name="Steindorff A."/>
            <person name="Ohm R."/>
            <person name="Martin F."/>
            <person name="Silar P."/>
            <person name="Natvig D."/>
            <person name="Lalanne C."/>
            <person name="Gautier V."/>
            <person name="Ament-velasquez S.L."/>
            <person name="Kruys A."/>
            <person name="Hutchinson M.I."/>
            <person name="Powell A.J."/>
            <person name="Barry K."/>
            <person name="Miller A.N."/>
            <person name="Grigoriev I.V."/>
            <person name="Debuchy R."/>
            <person name="Gladieux P."/>
            <person name="Thoren M.H."/>
            <person name="Johannesson H."/>
        </authorList>
    </citation>
    <scope>NUCLEOTIDE SEQUENCE</scope>
    <source>
        <strain evidence="6">CBS 232.78</strain>
    </source>
</reference>
<sequence>MARFSDYGFSPLLPSRPSHIIAFIRPKPRQPPTMATFVVPLKFNKLDLRDYLFHAYNVKVLAVRSFVNQPPPQRKNGVANGKWYRPRSMKMMIAELAQPFVWPDAPAVEDRTAFDYEIWNRMNSEREKSIAHQSAAQEGDIIMRSQQKLSGDRRQLQNEAKKLLKSAPRWTSETSAATKGEAWTEVEEGVKLEALDKKKY</sequence>
<evidence type="ECO:0000256" key="3">
    <source>
        <dbReference type="ARBA" id="ARBA00023274"/>
    </source>
</evidence>
<dbReference type="Proteomes" id="UP001285441">
    <property type="component" value="Unassembled WGS sequence"/>
</dbReference>
<dbReference type="PANTHER" id="PTHR12059">
    <property type="entry name" value="RIBOSOMAL PROTEIN L23-RELATED"/>
    <property type="match status" value="1"/>
</dbReference>
<keyword evidence="2" id="KW-0689">Ribosomal protein</keyword>
<protein>
    <recommendedName>
        <fullName evidence="4">Large ribosomal subunit protein uL23m</fullName>
    </recommendedName>
</protein>
<feature type="region of interest" description="Disordered" evidence="5">
    <location>
        <begin position="163"/>
        <end position="182"/>
    </location>
</feature>
<evidence type="ECO:0000256" key="5">
    <source>
        <dbReference type="SAM" id="MobiDB-lite"/>
    </source>
</evidence>
<reference evidence="6" key="1">
    <citation type="journal article" date="2023" name="Mol. Phylogenet. Evol.">
        <title>Genome-scale phylogeny and comparative genomics of the fungal order Sordariales.</title>
        <authorList>
            <person name="Hensen N."/>
            <person name="Bonometti L."/>
            <person name="Westerberg I."/>
            <person name="Brannstrom I.O."/>
            <person name="Guillou S."/>
            <person name="Cros-Aarteil S."/>
            <person name="Calhoun S."/>
            <person name="Haridas S."/>
            <person name="Kuo A."/>
            <person name="Mondo S."/>
            <person name="Pangilinan J."/>
            <person name="Riley R."/>
            <person name="LaButti K."/>
            <person name="Andreopoulos B."/>
            <person name="Lipzen A."/>
            <person name="Chen C."/>
            <person name="Yan M."/>
            <person name="Daum C."/>
            <person name="Ng V."/>
            <person name="Clum A."/>
            <person name="Steindorff A."/>
            <person name="Ohm R.A."/>
            <person name="Martin F."/>
            <person name="Silar P."/>
            <person name="Natvig D.O."/>
            <person name="Lalanne C."/>
            <person name="Gautier V."/>
            <person name="Ament-Velasquez S.L."/>
            <person name="Kruys A."/>
            <person name="Hutchinson M.I."/>
            <person name="Powell A.J."/>
            <person name="Barry K."/>
            <person name="Miller A.N."/>
            <person name="Grigoriev I.V."/>
            <person name="Debuchy R."/>
            <person name="Gladieux P."/>
            <person name="Hiltunen Thoren M."/>
            <person name="Johannesson H."/>
        </authorList>
    </citation>
    <scope>NUCLEOTIDE SEQUENCE</scope>
    <source>
        <strain evidence="6">CBS 232.78</strain>
    </source>
</reference>
<dbReference type="Gene3D" id="3.30.70.330">
    <property type="match status" value="1"/>
</dbReference>
<evidence type="ECO:0000256" key="2">
    <source>
        <dbReference type="ARBA" id="ARBA00022980"/>
    </source>
</evidence>
<proteinExistence type="inferred from homology"/>
<keyword evidence="7" id="KW-1185">Reference proteome</keyword>
<organism evidence="6 7">
    <name type="scientific">Podospora didyma</name>
    <dbReference type="NCBI Taxonomy" id="330526"/>
    <lineage>
        <taxon>Eukaryota</taxon>
        <taxon>Fungi</taxon>
        <taxon>Dikarya</taxon>
        <taxon>Ascomycota</taxon>
        <taxon>Pezizomycotina</taxon>
        <taxon>Sordariomycetes</taxon>
        <taxon>Sordariomycetidae</taxon>
        <taxon>Sordariales</taxon>
        <taxon>Podosporaceae</taxon>
        <taxon>Podospora</taxon>
    </lineage>
</organism>
<accession>A0AAE0P025</accession>
<dbReference type="InterPro" id="IPR013025">
    <property type="entry name" value="Ribosomal_uL23-like"/>
</dbReference>
<evidence type="ECO:0000313" key="6">
    <source>
        <dbReference type="EMBL" id="KAK3390926.1"/>
    </source>
</evidence>
<dbReference type="Pfam" id="PF00276">
    <property type="entry name" value="Ribosomal_L23"/>
    <property type="match status" value="1"/>
</dbReference>
<dbReference type="GO" id="GO:0032543">
    <property type="term" value="P:mitochondrial translation"/>
    <property type="evidence" value="ECO:0007669"/>
    <property type="project" value="TreeGrafter"/>
</dbReference>
<dbReference type="GO" id="GO:0005762">
    <property type="term" value="C:mitochondrial large ribosomal subunit"/>
    <property type="evidence" value="ECO:0007669"/>
    <property type="project" value="TreeGrafter"/>
</dbReference>
<evidence type="ECO:0000256" key="1">
    <source>
        <dbReference type="ARBA" id="ARBA00006700"/>
    </source>
</evidence>
<comment type="similarity">
    <text evidence="1">Belongs to the universal ribosomal protein uL23 family.</text>
</comment>
<gene>
    <name evidence="6" type="ORF">B0H63DRAFT_126477</name>
</gene>
<dbReference type="PANTHER" id="PTHR12059:SF5">
    <property type="entry name" value="LARGE RIBOSOMAL SUBUNIT PROTEIN UL23M"/>
    <property type="match status" value="1"/>
</dbReference>
<evidence type="ECO:0000256" key="4">
    <source>
        <dbReference type="ARBA" id="ARBA00039977"/>
    </source>
</evidence>
<dbReference type="SUPFAM" id="SSF54189">
    <property type="entry name" value="Ribosomal proteins S24e, L23 and L15e"/>
    <property type="match status" value="1"/>
</dbReference>
<evidence type="ECO:0000313" key="7">
    <source>
        <dbReference type="Proteomes" id="UP001285441"/>
    </source>
</evidence>
<dbReference type="InterPro" id="IPR012677">
    <property type="entry name" value="Nucleotide-bd_a/b_plait_sf"/>
</dbReference>
<comment type="caution">
    <text evidence="6">The sequence shown here is derived from an EMBL/GenBank/DDBJ whole genome shotgun (WGS) entry which is preliminary data.</text>
</comment>
<dbReference type="InterPro" id="IPR012678">
    <property type="entry name" value="Ribosomal_uL23/eL15/eS24_sf"/>
</dbReference>
<keyword evidence="3" id="KW-0687">Ribonucleoprotein</keyword>
<name>A0AAE0P025_9PEZI</name>
<dbReference type="EMBL" id="JAULSW010000002">
    <property type="protein sequence ID" value="KAK3390926.1"/>
    <property type="molecule type" value="Genomic_DNA"/>
</dbReference>
<dbReference type="GO" id="GO:0003735">
    <property type="term" value="F:structural constituent of ribosome"/>
    <property type="evidence" value="ECO:0007669"/>
    <property type="project" value="InterPro"/>
</dbReference>